<evidence type="ECO:0000313" key="2">
    <source>
        <dbReference type="EMBL" id="DAD76679.1"/>
    </source>
</evidence>
<dbReference type="Gene3D" id="3.30.470.20">
    <property type="entry name" value="ATP-grasp fold, B domain"/>
    <property type="match status" value="1"/>
</dbReference>
<name>A0A8S5M3N0_9CAUD</name>
<dbReference type="InterPro" id="IPR039523">
    <property type="entry name" value="RimK-rel_E_lig_ATP-grasp"/>
</dbReference>
<proteinExistence type="predicted"/>
<organism evidence="2">
    <name type="scientific">Siphoviridae sp. ctQJR51</name>
    <dbReference type="NCBI Taxonomy" id="2826327"/>
    <lineage>
        <taxon>Viruses</taxon>
        <taxon>Duplodnaviria</taxon>
        <taxon>Heunggongvirae</taxon>
        <taxon>Uroviricota</taxon>
        <taxon>Caudoviricetes</taxon>
    </lineage>
</organism>
<dbReference type="EMBL" id="BK014807">
    <property type="protein sequence ID" value="DAD76674.1"/>
    <property type="molecule type" value="Genomic_DNA"/>
</dbReference>
<reference evidence="2" key="1">
    <citation type="journal article" date="2021" name="Proc. Natl. Acad. Sci. U.S.A.">
        <title>A Catalog of Tens of Thousands of Viruses from Human Metagenomes Reveals Hidden Associations with Chronic Diseases.</title>
        <authorList>
            <person name="Tisza M.J."/>
            <person name="Buck C.B."/>
        </authorList>
    </citation>
    <scope>NUCLEOTIDE SEQUENCE</scope>
    <source>
        <strain evidence="2">CtQJR51</strain>
    </source>
</reference>
<feature type="domain" description="Alpha-L-glutamate ligase-related protein ATP-grasp" evidence="1">
    <location>
        <begin position="80"/>
        <end position="317"/>
    </location>
</feature>
<sequence length="336" mass="38936">MSRLSFFFKRLVRMDWKAMWKTTKILKERSGKSRLWLLCDMLRCALKYNAGYVDYKIAEMYRLTDEQKKTQITRGLSNTIVRRMNDKAYWYLFDDKATFNRLFKDEVNRDWIELSDELSLEDWKAFLDRNDDLICKPLEGSSGVGIERHTKEEWQGREEAFLQELREKKIGIVEERVIQHPKMAEMCPTSVNTIRIATLLGDKKQGIVYAFLRIGNGKVMDNVDQGGMAARIDLESGTLLTVGADKQGNTYTEHPMTHTPIIGFQIPYFKEACDMCLKAAQKVPQMRFVAWDVAITEKGPVFIEGNSFPSHAVPQFAAHYPDGIGIMREFREFIDI</sequence>
<protein>
    <submittedName>
        <fullName evidence="2">Sugar-transfer associated ATP-grasp</fullName>
    </submittedName>
</protein>
<evidence type="ECO:0000259" key="1">
    <source>
        <dbReference type="Pfam" id="PF14397"/>
    </source>
</evidence>
<dbReference type="EMBL" id="BK014807">
    <property type="protein sequence ID" value="DAD76679.1"/>
    <property type="molecule type" value="Genomic_DNA"/>
</dbReference>
<dbReference type="SUPFAM" id="SSF56059">
    <property type="entry name" value="Glutathione synthetase ATP-binding domain-like"/>
    <property type="match status" value="1"/>
</dbReference>
<dbReference type="Pfam" id="PF14397">
    <property type="entry name" value="ATPgrasp_ST"/>
    <property type="match status" value="1"/>
</dbReference>
<accession>A0A8S5M3N0</accession>